<dbReference type="OrthoDB" id="3621122at2759"/>
<dbReference type="Proteomes" id="UP000799539">
    <property type="component" value="Unassembled WGS sequence"/>
</dbReference>
<keyword evidence="2" id="KW-1185">Reference proteome</keyword>
<dbReference type="AlphaFoldDB" id="A0A6A6FUF3"/>
<organism evidence="1 2">
    <name type="scientific">Cercospora zeae-maydis SCOH1-5</name>
    <dbReference type="NCBI Taxonomy" id="717836"/>
    <lineage>
        <taxon>Eukaryota</taxon>
        <taxon>Fungi</taxon>
        <taxon>Dikarya</taxon>
        <taxon>Ascomycota</taxon>
        <taxon>Pezizomycotina</taxon>
        <taxon>Dothideomycetes</taxon>
        <taxon>Dothideomycetidae</taxon>
        <taxon>Mycosphaerellales</taxon>
        <taxon>Mycosphaerellaceae</taxon>
        <taxon>Cercospora</taxon>
    </lineage>
</organism>
<proteinExistence type="predicted"/>
<sequence length="105" mass="12489">MPTGEWFIDGERVPNQWVASRDPSYVPFQSLGPYSNLVYPQGANYPRLDYWAPPQDGNVMPENTFGSYAWEFSNGNMYPIGHPWFWDHHYMWGYPGYARRQFWRS</sequence>
<gene>
    <name evidence="1" type="ORF">CERZMDRAFT_92963</name>
</gene>
<evidence type="ECO:0000313" key="1">
    <source>
        <dbReference type="EMBL" id="KAF2216890.1"/>
    </source>
</evidence>
<name>A0A6A6FUF3_9PEZI</name>
<protein>
    <submittedName>
        <fullName evidence="1">Uncharacterized protein</fullName>
    </submittedName>
</protein>
<accession>A0A6A6FUF3</accession>
<evidence type="ECO:0000313" key="2">
    <source>
        <dbReference type="Proteomes" id="UP000799539"/>
    </source>
</evidence>
<reference evidence="1" key="1">
    <citation type="journal article" date="2020" name="Stud. Mycol.">
        <title>101 Dothideomycetes genomes: a test case for predicting lifestyles and emergence of pathogens.</title>
        <authorList>
            <person name="Haridas S."/>
            <person name="Albert R."/>
            <person name="Binder M."/>
            <person name="Bloem J."/>
            <person name="Labutti K."/>
            <person name="Salamov A."/>
            <person name="Andreopoulos B."/>
            <person name="Baker S."/>
            <person name="Barry K."/>
            <person name="Bills G."/>
            <person name="Bluhm B."/>
            <person name="Cannon C."/>
            <person name="Castanera R."/>
            <person name="Culley D."/>
            <person name="Daum C."/>
            <person name="Ezra D."/>
            <person name="Gonzalez J."/>
            <person name="Henrissat B."/>
            <person name="Kuo A."/>
            <person name="Liang C."/>
            <person name="Lipzen A."/>
            <person name="Lutzoni F."/>
            <person name="Magnuson J."/>
            <person name="Mondo S."/>
            <person name="Nolan M."/>
            <person name="Ohm R."/>
            <person name="Pangilinan J."/>
            <person name="Park H.-J."/>
            <person name="Ramirez L."/>
            <person name="Alfaro M."/>
            <person name="Sun H."/>
            <person name="Tritt A."/>
            <person name="Yoshinaga Y."/>
            <person name="Zwiers L.-H."/>
            <person name="Turgeon B."/>
            <person name="Goodwin S."/>
            <person name="Spatafora J."/>
            <person name="Crous P."/>
            <person name="Grigoriev I."/>
        </authorList>
    </citation>
    <scope>NUCLEOTIDE SEQUENCE</scope>
    <source>
        <strain evidence="1">SCOH1-5</strain>
    </source>
</reference>
<dbReference type="EMBL" id="ML992663">
    <property type="protein sequence ID" value="KAF2216890.1"/>
    <property type="molecule type" value="Genomic_DNA"/>
</dbReference>